<comment type="caution">
    <text evidence="1">The sequence shown here is derived from an EMBL/GenBank/DDBJ whole genome shotgun (WGS) entry which is preliminary data.</text>
</comment>
<evidence type="ECO:0000313" key="2">
    <source>
        <dbReference type="Proteomes" id="UP000003155"/>
    </source>
</evidence>
<accession>F0H9G2</accession>
<dbReference type="Proteomes" id="UP000003155">
    <property type="component" value="Unassembled WGS sequence"/>
</dbReference>
<organism evidence="1 2">
    <name type="scientific">Prevotella denticola CRIS 18C-A</name>
    <dbReference type="NCBI Taxonomy" id="944557"/>
    <lineage>
        <taxon>Bacteria</taxon>
        <taxon>Pseudomonadati</taxon>
        <taxon>Bacteroidota</taxon>
        <taxon>Bacteroidia</taxon>
        <taxon>Bacteroidales</taxon>
        <taxon>Prevotellaceae</taxon>
        <taxon>Prevotella</taxon>
    </lineage>
</organism>
<name>F0H9G2_9BACT</name>
<dbReference type="AlphaFoldDB" id="F0H9G2"/>
<dbReference type="EMBL" id="AEXO01000098">
    <property type="protein sequence ID" value="EGC85465.1"/>
    <property type="molecule type" value="Genomic_DNA"/>
</dbReference>
<protein>
    <submittedName>
        <fullName evidence="1">Uncharacterized protein</fullName>
    </submittedName>
</protein>
<gene>
    <name evidence="1" type="ORF">HMPREF9303_0913</name>
</gene>
<reference evidence="1 2" key="1">
    <citation type="submission" date="2011-02" db="EMBL/GenBank/DDBJ databases">
        <authorList>
            <person name="Durkin A.S."/>
            <person name="Madupu R."/>
            <person name="Torralba M."/>
            <person name="Gillis M."/>
            <person name="Methe B."/>
            <person name="Sutton G."/>
            <person name="Nelson K.E."/>
        </authorList>
    </citation>
    <scope>NUCLEOTIDE SEQUENCE [LARGE SCALE GENOMIC DNA]</scope>
    <source>
        <strain evidence="1 2">CRIS 18C-A</strain>
    </source>
</reference>
<evidence type="ECO:0000313" key="1">
    <source>
        <dbReference type="EMBL" id="EGC85465.1"/>
    </source>
</evidence>
<sequence>MSGNLAHVSVFLSVKIKQAGQTVLFPICQAQLISCKSKEKIADVRMKHLYFWQINNLILSLSTLFP</sequence>
<keyword evidence="2" id="KW-1185">Reference proteome</keyword>
<proteinExistence type="predicted"/>